<dbReference type="Gene3D" id="1.10.287.280">
    <property type="match status" value="1"/>
</dbReference>
<dbReference type="GO" id="GO:0006390">
    <property type="term" value="P:mitochondrial transcription"/>
    <property type="evidence" value="ECO:0007669"/>
    <property type="project" value="TreeGrafter"/>
</dbReference>
<dbReference type="Pfam" id="PF14700">
    <property type="entry name" value="RPOL_N"/>
    <property type="match status" value="1"/>
</dbReference>
<dbReference type="SUPFAM" id="SSF56672">
    <property type="entry name" value="DNA/RNA polymerases"/>
    <property type="match status" value="1"/>
</dbReference>
<accession>A0AAN7LB82</accession>
<dbReference type="EMBL" id="JAXIOK010000002">
    <property type="protein sequence ID" value="KAK4777936.1"/>
    <property type="molecule type" value="Genomic_DNA"/>
</dbReference>
<evidence type="ECO:0000256" key="3">
    <source>
        <dbReference type="ARBA" id="ARBA00022478"/>
    </source>
</evidence>
<dbReference type="GO" id="GO:0003677">
    <property type="term" value="F:DNA binding"/>
    <property type="evidence" value="ECO:0007669"/>
    <property type="project" value="InterPro"/>
</dbReference>
<dbReference type="GO" id="GO:0003899">
    <property type="term" value="F:DNA-directed RNA polymerase activity"/>
    <property type="evidence" value="ECO:0007669"/>
    <property type="project" value="UniProtKB-EC"/>
</dbReference>
<comment type="catalytic activity">
    <reaction evidence="8 9">
        <text>RNA(n) + a ribonucleoside 5'-triphosphate = RNA(n+1) + diphosphate</text>
        <dbReference type="Rhea" id="RHEA:21248"/>
        <dbReference type="Rhea" id="RHEA-COMP:14527"/>
        <dbReference type="Rhea" id="RHEA-COMP:17342"/>
        <dbReference type="ChEBI" id="CHEBI:33019"/>
        <dbReference type="ChEBI" id="CHEBI:61557"/>
        <dbReference type="ChEBI" id="CHEBI:140395"/>
        <dbReference type="EC" id="2.7.7.6"/>
    </reaction>
</comment>
<dbReference type="Gene3D" id="1.10.1320.10">
    <property type="entry name" value="DNA-directed RNA polymerase, N-terminal domain"/>
    <property type="match status" value="1"/>
</dbReference>
<dbReference type="InterPro" id="IPR043502">
    <property type="entry name" value="DNA/RNA_pol_sf"/>
</dbReference>
<dbReference type="FunFam" id="1.10.287.260:FF:000001">
    <property type="entry name" value="DNA-directed RNA polymerase"/>
    <property type="match status" value="1"/>
</dbReference>
<keyword evidence="7 9" id="KW-0804">Transcription</keyword>
<dbReference type="InterPro" id="IPR024075">
    <property type="entry name" value="DNA-dir_RNA_pol_helix_hairp_sf"/>
</dbReference>
<dbReference type="Proteomes" id="UP001345219">
    <property type="component" value="Chromosome 14"/>
</dbReference>
<dbReference type="FunFam" id="1.10.150.20:FF:000027">
    <property type="entry name" value="DNA-directed RNA polymerase"/>
    <property type="match status" value="1"/>
</dbReference>
<dbReference type="InterPro" id="IPR037159">
    <property type="entry name" value="RNA_POL_N_sf"/>
</dbReference>
<dbReference type="InterPro" id="IPR002092">
    <property type="entry name" value="DNA-dir_Rpol_phage-type"/>
</dbReference>
<keyword evidence="6" id="KW-0809">Transit peptide</keyword>
<evidence type="ECO:0000259" key="11">
    <source>
        <dbReference type="SMART" id="SM01311"/>
    </source>
</evidence>
<dbReference type="FunFam" id="1.10.287.280:FF:000001">
    <property type="entry name" value="DNA-directed RNA polymerase"/>
    <property type="match status" value="1"/>
</dbReference>
<protein>
    <recommendedName>
        <fullName evidence="2 9">DNA-directed RNA polymerase</fullName>
        <ecNumber evidence="2 9">2.7.7.6</ecNumber>
    </recommendedName>
</protein>
<dbReference type="PROSITE" id="PS00489">
    <property type="entry name" value="RNA_POL_PHAGE_2"/>
    <property type="match status" value="1"/>
</dbReference>
<dbReference type="PROSITE" id="PS00900">
    <property type="entry name" value="RNA_POL_PHAGE_1"/>
    <property type="match status" value="1"/>
</dbReference>
<dbReference type="SMART" id="SM01311">
    <property type="entry name" value="RPOL_N"/>
    <property type="match status" value="1"/>
</dbReference>
<evidence type="ECO:0000256" key="9">
    <source>
        <dbReference type="RuleBase" id="RU003805"/>
    </source>
</evidence>
<evidence type="ECO:0000256" key="8">
    <source>
        <dbReference type="ARBA" id="ARBA00048552"/>
    </source>
</evidence>
<gene>
    <name evidence="12" type="ORF">SAY87_018123</name>
</gene>
<proteinExistence type="inferred from homology"/>
<dbReference type="Gene3D" id="1.10.287.260">
    <property type="match status" value="1"/>
</dbReference>
<keyword evidence="4 9" id="KW-0808">Transferase</keyword>
<keyword evidence="13" id="KW-1185">Reference proteome</keyword>
<feature type="compositionally biased region" description="Polar residues" evidence="10">
    <location>
        <begin position="19"/>
        <end position="42"/>
    </location>
</feature>
<feature type="domain" description="DNA-directed RNA polymerase N-terminal" evidence="11">
    <location>
        <begin position="153"/>
        <end position="471"/>
    </location>
</feature>
<organism evidence="12 13">
    <name type="scientific">Trapa incisa</name>
    <dbReference type="NCBI Taxonomy" id="236973"/>
    <lineage>
        <taxon>Eukaryota</taxon>
        <taxon>Viridiplantae</taxon>
        <taxon>Streptophyta</taxon>
        <taxon>Embryophyta</taxon>
        <taxon>Tracheophyta</taxon>
        <taxon>Spermatophyta</taxon>
        <taxon>Magnoliopsida</taxon>
        <taxon>eudicotyledons</taxon>
        <taxon>Gunneridae</taxon>
        <taxon>Pentapetalae</taxon>
        <taxon>rosids</taxon>
        <taxon>malvids</taxon>
        <taxon>Myrtales</taxon>
        <taxon>Lythraceae</taxon>
        <taxon>Trapa</taxon>
    </lineage>
</organism>
<keyword evidence="5 9" id="KW-0548">Nucleotidyltransferase</keyword>
<dbReference type="FunFam" id="1.10.1320.10:FF:000001">
    <property type="entry name" value="DNA-directed RNA polymerase"/>
    <property type="match status" value="1"/>
</dbReference>
<dbReference type="PANTHER" id="PTHR10102:SF1">
    <property type="entry name" value="DNA-DIRECTED RNA POLYMERASE 3, CHLOROPLASTIC"/>
    <property type="match status" value="1"/>
</dbReference>
<dbReference type="InterPro" id="IPR029262">
    <property type="entry name" value="RPOL_N"/>
</dbReference>
<evidence type="ECO:0000256" key="7">
    <source>
        <dbReference type="ARBA" id="ARBA00023163"/>
    </source>
</evidence>
<comment type="caution">
    <text evidence="12">The sequence shown here is derived from an EMBL/GenBank/DDBJ whole genome shotgun (WGS) entry which is preliminary data.</text>
</comment>
<evidence type="ECO:0000313" key="13">
    <source>
        <dbReference type="Proteomes" id="UP001345219"/>
    </source>
</evidence>
<evidence type="ECO:0000256" key="6">
    <source>
        <dbReference type="ARBA" id="ARBA00022946"/>
    </source>
</evidence>
<sequence>MASATSLSAAPGARLPSSLWRTRPSSSNRNPTSLTNPTSYSASSWSPFPLFNLIYCPNPTPLLPPVRDTVHDNYIGFLEKPTGELNLINGIAIQEPIHEETQETRPGIFVKDPPWIYPIFLKNVYKKGSFQEPNLLEFKKIDERIRKYNLLKRRQIRAETEAWTRMVEEYRELEKEMRDKKLAPNLPHVKALFLGWFEPLREGIAAEQRTQRTKRNKAAYAPHVELLSAEKMAVIVMHKMMGLLMVSSNDGCVELVQAAVQVGMAIEQEVMVQKLLEKAKNDLRKSDAVDAEEDLDKEKEIHRRRINSLIRRKRYKYVQKLVKNEGIKPWGRDTQAKLGTRLIEILTETAYVQPPLEQSVDGPPDVRPAFTHRLKLVKKDQGPRIARRYGVIECDPLVLKELDRSVKHMLAPYMPMLVPPRKWKGYDKGGYFFLPSYVMRTHGSRKQQEALKSISENQMPNVYKALDTLGSTKWRVNRRVLAAVERIWAKGGNIAGLVDREDQLPVPEKMLLEDGVDIGTWKWEVRKAKKVNRERHAQRCDIELKLSVARKMKDEEGFYYPHNLDFRGRAYPMHPHLNHLSSDLCRGILEFAEGRPLGKLGLQWLKIHLANLYAGGVEKLSHDERLSFVENHLVEIFDSANNPVNGNQWWLTAEDPFQCLAACIDLSEALRSSSPYSVISHLPIHQDGSCNGLQHYAALGRDTLGAAAVNLIASDKPADVYSEIALRVHEIMERDSRRDPATYPNASLAKLLVNQVDRKLVKQTVMTSVYGVTFVGAREQIKRRLEEKGAITDEKIQFSAASYAAKVTLKALEEIFDAARGIMDWLSACAKIIASENQPVRWTTPLGLPVVQPYYRNERHLIRTTLQILSLQREGDKVNVRRQRTAFPPNFVHSLDGTHMMMTAVACKEAGLHFAGVHDSFWTHACDVEMMNRILREKFVELYNMPILENLLESFEASYPSLTFPPLPERDDFDLREVLRSPYFFN</sequence>
<feature type="region of interest" description="Disordered" evidence="10">
    <location>
        <begin position="1"/>
        <end position="42"/>
    </location>
</feature>
<evidence type="ECO:0000256" key="10">
    <source>
        <dbReference type="SAM" id="MobiDB-lite"/>
    </source>
</evidence>
<evidence type="ECO:0000256" key="2">
    <source>
        <dbReference type="ARBA" id="ARBA00012418"/>
    </source>
</evidence>
<evidence type="ECO:0000256" key="5">
    <source>
        <dbReference type="ARBA" id="ARBA00022695"/>
    </source>
</evidence>
<keyword evidence="3 9" id="KW-0240">DNA-directed RNA polymerase</keyword>
<comment type="similarity">
    <text evidence="1 9">Belongs to the phage and mitochondrial RNA polymerase family.</text>
</comment>
<reference evidence="12 13" key="1">
    <citation type="journal article" date="2023" name="Hortic Res">
        <title>Pangenome of water caltrop reveals structural variations and asymmetric subgenome divergence after allopolyploidization.</title>
        <authorList>
            <person name="Zhang X."/>
            <person name="Chen Y."/>
            <person name="Wang L."/>
            <person name="Yuan Y."/>
            <person name="Fang M."/>
            <person name="Shi L."/>
            <person name="Lu R."/>
            <person name="Comes H.P."/>
            <person name="Ma Y."/>
            <person name="Chen Y."/>
            <person name="Huang G."/>
            <person name="Zhou Y."/>
            <person name="Zheng Z."/>
            <person name="Qiu Y."/>
        </authorList>
    </citation>
    <scope>NUCLEOTIDE SEQUENCE [LARGE SCALE GENOMIC DNA]</scope>
    <source>
        <tissue evidence="12">Roots</tissue>
    </source>
</reference>
<name>A0AAN7LB82_9MYRT</name>
<dbReference type="InterPro" id="IPR046950">
    <property type="entry name" value="DNA-dir_Rpol_C_phage-type"/>
</dbReference>
<dbReference type="Pfam" id="PF00940">
    <property type="entry name" value="RNA_pol"/>
    <property type="match status" value="1"/>
</dbReference>
<evidence type="ECO:0000313" key="12">
    <source>
        <dbReference type="EMBL" id="KAK4777936.1"/>
    </source>
</evidence>
<dbReference type="Gene3D" id="1.10.150.20">
    <property type="entry name" value="5' to 3' exonuclease, C-terminal subdomain"/>
    <property type="match status" value="1"/>
</dbReference>
<comment type="function">
    <text evidence="9">DNA-dependent RNA polymerase catalyzes the transcription of DNA into RNA using the four ribonucleoside triphosphates as substrates.</text>
</comment>
<dbReference type="PANTHER" id="PTHR10102">
    <property type="entry name" value="DNA-DIRECTED RNA POLYMERASE, MITOCHONDRIAL"/>
    <property type="match status" value="1"/>
</dbReference>
<evidence type="ECO:0000256" key="4">
    <source>
        <dbReference type="ARBA" id="ARBA00022679"/>
    </source>
</evidence>
<dbReference type="AlphaFoldDB" id="A0AAN7LB82"/>
<dbReference type="GO" id="GO:0034245">
    <property type="term" value="C:mitochondrial DNA-directed RNA polymerase complex"/>
    <property type="evidence" value="ECO:0007669"/>
    <property type="project" value="TreeGrafter"/>
</dbReference>
<evidence type="ECO:0000256" key="1">
    <source>
        <dbReference type="ARBA" id="ARBA00009493"/>
    </source>
</evidence>
<dbReference type="EC" id="2.7.7.6" evidence="2 9"/>